<proteinExistence type="predicted"/>
<name>A0A2P2IZS5_RHIMU</name>
<sequence length="20" mass="2410">MYVLCILFIFVDIWPMPPVI</sequence>
<evidence type="ECO:0000313" key="1">
    <source>
        <dbReference type="EMBL" id="MBW86706.1"/>
    </source>
</evidence>
<organism evidence="1">
    <name type="scientific">Rhizophora mucronata</name>
    <name type="common">Asiatic mangrove</name>
    <dbReference type="NCBI Taxonomy" id="61149"/>
    <lineage>
        <taxon>Eukaryota</taxon>
        <taxon>Viridiplantae</taxon>
        <taxon>Streptophyta</taxon>
        <taxon>Embryophyta</taxon>
        <taxon>Tracheophyta</taxon>
        <taxon>Spermatophyta</taxon>
        <taxon>Magnoliopsida</taxon>
        <taxon>eudicotyledons</taxon>
        <taxon>Gunneridae</taxon>
        <taxon>Pentapetalae</taxon>
        <taxon>rosids</taxon>
        <taxon>fabids</taxon>
        <taxon>Malpighiales</taxon>
        <taxon>Rhizophoraceae</taxon>
        <taxon>Rhizophora</taxon>
    </lineage>
</organism>
<dbReference type="AlphaFoldDB" id="A0A2P2IZS5"/>
<protein>
    <submittedName>
        <fullName evidence="1">Uncharacterized protein</fullName>
    </submittedName>
</protein>
<dbReference type="EMBL" id="GGEC01006223">
    <property type="protein sequence ID" value="MBW86706.1"/>
    <property type="molecule type" value="Transcribed_RNA"/>
</dbReference>
<reference evidence="1" key="1">
    <citation type="submission" date="2018-02" db="EMBL/GenBank/DDBJ databases">
        <title>Rhizophora mucronata_Transcriptome.</title>
        <authorList>
            <person name="Meera S.P."/>
            <person name="Sreeshan A."/>
            <person name="Augustine A."/>
        </authorList>
    </citation>
    <scope>NUCLEOTIDE SEQUENCE</scope>
    <source>
        <tissue evidence="1">Leaf</tissue>
    </source>
</reference>
<accession>A0A2P2IZS5</accession>